<evidence type="ECO:0000256" key="2">
    <source>
        <dbReference type="ARBA" id="ARBA00013147"/>
    </source>
</evidence>
<dbReference type="PANTHER" id="PTHR21022">
    <property type="entry name" value="PREPHENATE DEHYDRATASE P PROTEIN"/>
    <property type="match status" value="1"/>
</dbReference>
<proteinExistence type="predicted"/>
<dbReference type="Gene3D" id="3.40.190.10">
    <property type="entry name" value="Periplasmic binding protein-like II"/>
    <property type="match status" value="2"/>
</dbReference>
<evidence type="ECO:0000256" key="6">
    <source>
        <dbReference type="ARBA" id="ARBA00023239"/>
    </source>
</evidence>
<dbReference type="EC" id="4.2.1.51" evidence="2"/>
<comment type="pathway">
    <text evidence="1">Amino-acid biosynthesis; L-phenylalanine biosynthesis; phenylpyruvate from prephenate: step 1/1.</text>
</comment>
<dbReference type="VEuPathDB" id="FungiDB:BD410DRAFT_737878"/>
<dbReference type="GO" id="GO:0009094">
    <property type="term" value="P:L-phenylalanine biosynthetic process"/>
    <property type="evidence" value="ECO:0007669"/>
    <property type="project" value="UniProtKB-UniPathway"/>
</dbReference>
<dbReference type="PROSITE" id="PS51171">
    <property type="entry name" value="PREPHENATE_DEHYDR_3"/>
    <property type="match status" value="1"/>
</dbReference>
<sequence length="309" mass="34244">MHLEAEPQKPSLAFLGPEGTYSHQAAHDHFGDSVHYIKVDSINDAVYSLSPQIPFAIVPAENSIFGSVVETLDCFRHKSVGQTCFIRGETTFAIRHCLLVKKGVKLQNVKTVLSHEQALGQCKTFLERYLPLASVIKTSSTAEAARMLADPTNVDASTSAAICSKLCADLYPVLDVLQEGIQNAETNLTRFWFLAWSMYSLPPSNPQVERHSLTALLRISPSPSSLLGCPSVGVARVLQLLQMRMARIDRRPALLNPPFTDIYFLEVEEISESDSRDRPRAVQDWKDRIEGKAQSVRSLGYGCISIGIW</sequence>
<evidence type="ECO:0000256" key="5">
    <source>
        <dbReference type="ARBA" id="ARBA00023222"/>
    </source>
</evidence>
<dbReference type="OrthoDB" id="983542at2759"/>
<gene>
    <name evidence="8" type="ORF">BD410DRAFT_737878</name>
</gene>
<evidence type="ECO:0000313" key="8">
    <source>
        <dbReference type="EMBL" id="TDL28498.1"/>
    </source>
</evidence>
<dbReference type="SUPFAM" id="SSF53850">
    <property type="entry name" value="Periplasmic binding protein-like II"/>
    <property type="match status" value="1"/>
</dbReference>
<keyword evidence="9" id="KW-1185">Reference proteome</keyword>
<evidence type="ECO:0000259" key="7">
    <source>
        <dbReference type="PROSITE" id="PS51171"/>
    </source>
</evidence>
<dbReference type="GO" id="GO:0004664">
    <property type="term" value="F:prephenate dehydratase activity"/>
    <property type="evidence" value="ECO:0007669"/>
    <property type="project" value="UniProtKB-EC"/>
</dbReference>
<reference evidence="8 9" key="1">
    <citation type="submission" date="2018-06" db="EMBL/GenBank/DDBJ databases">
        <title>A transcriptomic atlas of mushroom development highlights an independent origin of complex multicellularity.</title>
        <authorList>
            <consortium name="DOE Joint Genome Institute"/>
            <person name="Krizsan K."/>
            <person name="Almasi E."/>
            <person name="Merenyi Z."/>
            <person name="Sahu N."/>
            <person name="Viragh M."/>
            <person name="Koszo T."/>
            <person name="Mondo S."/>
            <person name="Kiss B."/>
            <person name="Balint B."/>
            <person name="Kues U."/>
            <person name="Barry K."/>
            <person name="Hegedus J.C."/>
            <person name="Henrissat B."/>
            <person name="Johnson J."/>
            <person name="Lipzen A."/>
            <person name="Ohm R."/>
            <person name="Nagy I."/>
            <person name="Pangilinan J."/>
            <person name="Yan J."/>
            <person name="Xiong Y."/>
            <person name="Grigoriev I.V."/>
            <person name="Hibbett D.S."/>
            <person name="Nagy L.G."/>
        </authorList>
    </citation>
    <scope>NUCLEOTIDE SEQUENCE [LARGE SCALE GENOMIC DNA]</scope>
    <source>
        <strain evidence="8 9">SZMC22713</strain>
    </source>
</reference>
<protein>
    <recommendedName>
        <fullName evidence="2">prephenate dehydratase</fullName>
        <ecNumber evidence="2">4.2.1.51</ecNumber>
    </recommendedName>
</protein>
<dbReference type="PIRSF" id="PIRSF001500">
    <property type="entry name" value="Chor_mut_pdt_Ppr"/>
    <property type="match status" value="1"/>
</dbReference>
<evidence type="ECO:0000256" key="1">
    <source>
        <dbReference type="ARBA" id="ARBA00004741"/>
    </source>
</evidence>
<dbReference type="InterPro" id="IPR001086">
    <property type="entry name" value="Preph_deHydtase"/>
</dbReference>
<dbReference type="AlphaFoldDB" id="A0A4Y7QMM3"/>
<dbReference type="UniPathway" id="UPA00121">
    <property type="reaction ID" value="UER00345"/>
</dbReference>
<keyword evidence="5" id="KW-0584">Phenylalanine biosynthesis</keyword>
<keyword evidence="4" id="KW-0057">Aromatic amino acid biosynthesis</keyword>
<organism evidence="8 9">
    <name type="scientific">Rickenella mellea</name>
    <dbReference type="NCBI Taxonomy" id="50990"/>
    <lineage>
        <taxon>Eukaryota</taxon>
        <taxon>Fungi</taxon>
        <taxon>Dikarya</taxon>
        <taxon>Basidiomycota</taxon>
        <taxon>Agaricomycotina</taxon>
        <taxon>Agaricomycetes</taxon>
        <taxon>Hymenochaetales</taxon>
        <taxon>Rickenellaceae</taxon>
        <taxon>Rickenella</taxon>
    </lineage>
</organism>
<evidence type="ECO:0000313" key="9">
    <source>
        <dbReference type="Proteomes" id="UP000294933"/>
    </source>
</evidence>
<name>A0A4Y7QMM3_9AGAM</name>
<dbReference type="InterPro" id="IPR008242">
    <property type="entry name" value="Chor_mutase/pphenate_deHydtase"/>
</dbReference>
<evidence type="ECO:0000256" key="3">
    <source>
        <dbReference type="ARBA" id="ARBA00022605"/>
    </source>
</evidence>
<dbReference type="EMBL" id="ML170157">
    <property type="protein sequence ID" value="TDL28498.1"/>
    <property type="molecule type" value="Genomic_DNA"/>
</dbReference>
<accession>A0A4Y7QMM3</accession>
<evidence type="ECO:0000256" key="4">
    <source>
        <dbReference type="ARBA" id="ARBA00023141"/>
    </source>
</evidence>
<dbReference type="CDD" id="cd13532">
    <property type="entry name" value="PBP2_PDT_like"/>
    <property type="match status" value="1"/>
</dbReference>
<dbReference type="PANTHER" id="PTHR21022:SF19">
    <property type="entry name" value="PREPHENATE DEHYDRATASE-RELATED"/>
    <property type="match status" value="1"/>
</dbReference>
<dbReference type="Pfam" id="PF00800">
    <property type="entry name" value="PDT"/>
    <property type="match status" value="1"/>
</dbReference>
<keyword evidence="6" id="KW-0456">Lyase</keyword>
<feature type="domain" description="Prephenate dehydratase" evidence="7">
    <location>
        <begin position="11"/>
        <end position="196"/>
    </location>
</feature>
<dbReference type="GO" id="GO:0005737">
    <property type="term" value="C:cytoplasm"/>
    <property type="evidence" value="ECO:0007669"/>
    <property type="project" value="TreeGrafter"/>
</dbReference>
<dbReference type="Proteomes" id="UP000294933">
    <property type="component" value="Unassembled WGS sequence"/>
</dbReference>
<dbReference type="STRING" id="50990.A0A4Y7QMM3"/>
<keyword evidence="3" id="KW-0028">Amino-acid biosynthesis</keyword>